<name>A0A6S6Y651_9PROT</name>
<dbReference type="InterPro" id="IPR029063">
    <property type="entry name" value="SAM-dependent_MTases_sf"/>
</dbReference>
<evidence type="ECO:0000313" key="7">
    <source>
        <dbReference type="EMBL" id="CAB1370980.1"/>
    </source>
</evidence>
<feature type="binding site" evidence="6">
    <location>
        <position position="140"/>
    </location>
    <ligand>
        <name>S-adenosyl-L-methionine</name>
        <dbReference type="ChEBI" id="CHEBI:59789"/>
    </ligand>
</feature>
<evidence type="ECO:0000313" key="8">
    <source>
        <dbReference type="Proteomes" id="UP000515733"/>
    </source>
</evidence>
<dbReference type="Gene3D" id="3.40.50.150">
    <property type="entry name" value="Vaccinia Virus protein VP39"/>
    <property type="match status" value="1"/>
</dbReference>
<protein>
    <recommendedName>
        <fullName evidence="6">Ribosomal RNA small subunit methyltransferase G</fullName>
        <ecNumber evidence="6">2.1.1.170</ecNumber>
    </recommendedName>
    <alternativeName>
        <fullName evidence="6">16S rRNA 7-methylguanosine methyltransferase</fullName>
        <shortName evidence="6">16S rRNA m7G methyltransferase</shortName>
    </alternativeName>
</protein>
<keyword evidence="1 6" id="KW-0963">Cytoplasm</keyword>
<gene>
    <name evidence="7" type="primary">gidB</name>
    <name evidence="6" type="synonym">rsmG</name>
    <name evidence="7" type="ORF">DENOEST_3826</name>
</gene>
<dbReference type="EC" id="2.1.1.170" evidence="6"/>
<feature type="binding site" evidence="6">
    <location>
        <position position="76"/>
    </location>
    <ligand>
        <name>S-adenosyl-L-methionine</name>
        <dbReference type="ChEBI" id="CHEBI:59789"/>
    </ligand>
</feature>
<dbReference type="NCBIfam" id="TIGR00138">
    <property type="entry name" value="rsmG_gidB"/>
    <property type="match status" value="1"/>
</dbReference>
<organism evidence="7 8">
    <name type="scientific">Denitratisoma oestradiolicum</name>
    <dbReference type="NCBI Taxonomy" id="311182"/>
    <lineage>
        <taxon>Bacteria</taxon>
        <taxon>Pseudomonadati</taxon>
        <taxon>Pseudomonadota</taxon>
        <taxon>Betaproteobacteria</taxon>
        <taxon>Nitrosomonadales</taxon>
        <taxon>Sterolibacteriaceae</taxon>
        <taxon>Denitratisoma</taxon>
    </lineage>
</organism>
<dbReference type="SUPFAM" id="SSF53335">
    <property type="entry name" value="S-adenosyl-L-methionine-dependent methyltransferases"/>
    <property type="match status" value="1"/>
</dbReference>
<keyword evidence="5 6" id="KW-0949">S-adenosyl-L-methionine</keyword>
<dbReference type="PANTHER" id="PTHR31760:SF0">
    <property type="entry name" value="S-ADENOSYL-L-METHIONINE-DEPENDENT METHYLTRANSFERASES SUPERFAMILY PROTEIN"/>
    <property type="match status" value="1"/>
</dbReference>
<dbReference type="OrthoDB" id="9808773at2"/>
<dbReference type="KEGG" id="doe:DENOEST_3826"/>
<dbReference type="PANTHER" id="PTHR31760">
    <property type="entry name" value="S-ADENOSYL-L-METHIONINE-DEPENDENT METHYLTRANSFERASES SUPERFAMILY PROTEIN"/>
    <property type="match status" value="1"/>
</dbReference>
<feature type="binding site" evidence="6">
    <location>
        <begin position="127"/>
        <end position="128"/>
    </location>
    <ligand>
        <name>S-adenosyl-L-methionine</name>
        <dbReference type="ChEBI" id="CHEBI:59789"/>
    </ligand>
</feature>
<accession>A0A6S6Y651</accession>
<dbReference type="AlphaFoldDB" id="A0A6S6Y651"/>
<evidence type="ECO:0000256" key="1">
    <source>
        <dbReference type="ARBA" id="ARBA00022490"/>
    </source>
</evidence>
<proteinExistence type="inferred from homology"/>
<evidence type="ECO:0000256" key="2">
    <source>
        <dbReference type="ARBA" id="ARBA00022552"/>
    </source>
</evidence>
<evidence type="ECO:0000256" key="3">
    <source>
        <dbReference type="ARBA" id="ARBA00022603"/>
    </source>
</evidence>
<keyword evidence="8" id="KW-1185">Reference proteome</keyword>
<comment type="catalytic activity">
    <reaction evidence="6">
        <text>guanosine(527) in 16S rRNA + S-adenosyl-L-methionine = N(7)-methylguanosine(527) in 16S rRNA + S-adenosyl-L-homocysteine</text>
        <dbReference type="Rhea" id="RHEA:42732"/>
        <dbReference type="Rhea" id="RHEA-COMP:10209"/>
        <dbReference type="Rhea" id="RHEA-COMP:10210"/>
        <dbReference type="ChEBI" id="CHEBI:57856"/>
        <dbReference type="ChEBI" id="CHEBI:59789"/>
        <dbReference type="ChEBI" id="CHEBI:74269"/>
        <dbReference type="ChEBI" id="CHEBI:74480"/>
        <dbReference type="EC" id="2.1.1.170"/>
    </reaction>
</comment>
<comment type="caution">
    <text evidence="6">Lacks conserved residue(s) required for the propagation of feature annotation.</text>
</comment>
<evidence type="ECO:0000256" key="5">
    <source>
        <dbReference type="ARBA" id="ARBA00022691"/>
    </source>
</evidence>
<dbReference type="PIRSF" id="PIRSF003078">
    <property type="entry name" value="GidB"/>
    <property type="match status" value="1"/>
</dbReference>
<dbReference type="GO" id="GO:0005829">
    <property type="term" value="C:cytosol"/>
    <property type="evidence" value="ECO:0007669"/>
    <property type="project" value="TreeGrafter"/>
</dbReference>
<keyword evidence="4 6" id="KW-0808">Transferase</keyword>
<dbReference type="HAMAP" id="MF_00074">
    <property type="entry name" value="16SrRNA_methyltr_G"/>
    <property type="match status" value="1"/>
</dbReference>
<keyword evidence="2 6" id="KW-0698">rRNA processing</keyword>
<evidence type="ECO:0000256" key="4">
    <source>
        <dbReference type="ARBA" id="ARBA00022679"/>
    </source>
</evidence>
<dbReference type="InterPro" id="IPR003682">
    <property type="entry name" value="rRNA_ssu_MeTfrase_G"/>
</dbReference>
<feature type="binding site" evidence="6">
    <location>
        <position position="81"/>
    </location>
    <ligand>
        <name>S-adenosyl-L-methionine</name>
        <dbReference type="ChEBI" id="CHEBI:59789"/>
    </ligand>
</feature>
<reference evidence="7 8" key="1">
    <citation type="submission" date="2020-03" db="EMBL/GenBank/DDBJ databases">
        <authorList>
            <consortium name="Genoscope - CEA"/>
            <person name="William W."/>
        </authorList>
    </citation>
    <scope>NUCLEOTIDE SEQUENCE [LARGE SCALE GENOMIC DNA]</scope>
    <source>
        <strain evidence="8">DSM 16959</strain>
    </source>
</reference>
<dbReference type="Proteomes" id="UP000515733">
    <property type="component" value="Chromosome"/>
</dbReference>
<comment type="similarity">
    <text evidence="6">Belongs to the methyltransferase superfamily. RNA methyltransferase RsmG family.</text>
</comment>
<dbReference type="Pfam" id="PF02527">
    <property type="entry name" value="GidB"/>
    <property type="match status" value="1"/>
</dbReference>
<dbReference type="CDD" id="cd02440">
    <property type="entry name" value="AdoMet_MTases"/>
    <property type="match status" value="1"/>
</dbReference>
<sequence>MTPAETLHQGLAALSLGLPAEAEPRLLAYLELLKKWNRAYNLTAIRDEGEMITHHLLDSLSLAPYLTEVHNLADIGSGAGLPGIPLAIARPGLAITSVETVQKKAAFQQQARIELKLENFTMHCGRVERFEGQFEAVTSRAFAELADFARLAGHLVAEGGRLLAMKGLFPEAEIARLPAPWRMTESYPLLVPGLKAERHLIVLERS</sequence>
<comment type="subcellular location">
    <subcellularLocation>
        <location evidence="6">Cytoplasm</location>
    </subcellularLocation>
</comment>
<dbReference type="EMBL" id="LR778301">
    <property type="protein sequence ID" value="CAB1370980.1"/>
    <property type="molecule type" value="Genomic_DNA"/>
</dbReference>
<dbReference type="RefSeq" id="WP_145770390.1">
    <property type="nucleotide sequence ID" value="NZ_LR778301.1"/>
</dbReference>
<keyword evidence="3 6" id="KW-0489">Methyltransferase</keyword>
<evidence type="ECO:0000256" key="6">
    <source>
        <dbReference type="HAMAP-Rule" id="MF_00074"/>
    </source>
</evidence>
<comment type="function">
    <text evidence="6">Specifically methylates the N7 position of guanine in position 527 of 16S rRNA.</text>
</comment>
<dbReference type="GO" id="GO:0070043">
    <property type="term" value="F:rRNA (guanine-N7-)-methyltransferase activity"/>
    <property type="evidence" value="ECO:0007669"/>
    <property type="project" value="UniProtKB-UniRule"/>
</dbReference>